<evidence type="ECO:0000259" key="1">
    <source>
        <dbReference type="PROSITE" id="PS50995"/>
    </source>
</evidence>
<proteinExistence type="predicted"/>
<dbReference type="InterPro" id="IPR036388">
    <property type="entry name" value="WH-like_DNA-bd_sf"/>
</dbReference>
<dbReference type="InterPro" id="IPR000835">
    <property type="entry name" value="HTH_MarR-typ"/>
</dbReference>
<dbReference type="AlphaFoldDB" id="A0A919SGD2"/>
<dbReference type="SUPFAM" id="SSF46785">
    <property type="entry name" value="Winged helix' DNA-binding domain"/>
    <property type="match status" value="1"/>
</dbReference>
<dbReference type="InterPro" id="IPR039422">
    <property type="entry name" value="MarR/SlyA-like"/>
</dbReference>
<dbReference type="PANTHER" id="PTHR33164:SF99">
    <property type="entry name" value="MARR FAMILY REGULATORY PROTEIN"/>
    <property type="match status" value="1"/>
</dbReference>
<dbReference type="Pfam" id="PF12802">
    <property type="entry name" value="MarR_2"/>
    <property type="match status" value="1"/>
</dbReference>
<organism evidence="2 3">
    <name type="scientific">Winogradskya consettensis</name>
    <dbReference type="NCBI Taxonomy" id="113560"/>
    <lineage>
        <taxon>Bacteria</taxon>
        <taxon>Bacillati</taxon>
        <taxon>Actinomycetota</taxon>
        <taxon>Actinomycetes</taxon>
        <taxon>Micromonosporales</taxon>
        <taxon>Micromonosporaceae</taxon>
        <taxon>Winogradskya</taxon>
    </lineage>
</organism>
<dbReference type="Gene3D" id="1.10.10.10">
    <property type="entry name" value="Winged helix-like DNA-binding domain superfamily/Winged helix DNA-binding domain"/>
    <property type="match status" value="1"/>
</dbReference>
<name>A0A919SGD2_9ACTN</name>
<dbReference type="SMART" id="SM00347">
    <property type="entry name" value="HTH_MARR"/>
    <property type="match status" value="1"/>
</dbReference>
<protein>
    <submittedName>
        <fullName evidence="2">MarR family transcriptional regulator</fullName>
    </submittedName>
</protein>
<reference evidence="2" key="1">
    <citation type="submission" date="2021-03" db="EMBL/GenBank/DDBJ databases">
        <title>Whole genome shotgun sequence of Actinoplanes consettensis NBRC 14913.</title>
        <authorList>
            <person name="Komaki H."/>
            <person name="Tamura T."/>
        </authorList>
    </citation>
    <scope>NUCLEOTIDE SEQUENCE</scope>
    <source>
        <strain evidence="2">NBRC 14913</strain>
    </source>
</reference>
<dbReference type="PANTHER" id="PTHR33164">
    <property type="entry name" value="TRANSCRIPTIONAL REGULATOR, MARR FAMILY"/>
    <property type="match status" value="1"/>
</dbReference>
<accession>A0A919SGD2</accession>
<dbReference type="InterPro" id="IPR036390">
    <property type="entry name" value="WH_DNA-bd_sf"/>
</dbReference>
<dbReference type="GO" id="GO:0003700">
    <property type="term" value="F:DNA-binding transcription factor activity"/>
    <property type="evidence" value="ECO:0007669"/>
    <property type="project" value="InterPro"/>
</dbReference>
<feature type="domain" description="HTH marR-type" evidence="1">
    <location>
        <begin position="26"/>
        <end position="158"/>
    </location>
</feature>
<evidence type="ECO:0000313" key="2">
    <source>
        <dbReference type="EMBL" id="GIM71360.1"/>
    </source>
</evidence>
<dbReference type="PROSITE" id="PS50995">
    <property type="entry name" value="HTH_MARR_2"/>
    <property type="match status" value="1"/>
</dbReference>
<dbReference type="GO" id="GO:0006950">
    <property type="term" value="P:response to stress"/>
    <property type="evidence" value="ECO:0007669"/>
    <property type="project" value="TreeGrafter"/>
</dbReference>
<keyword evidence="3" id="KW-1185">Reference proteome</keyword>
<sequence length="168" mass="18550">MNVQVSYDRVVAEDVNWLDSEQLQSWMTFMGLLVVLPGELDSRMQRQAGITNFEYTVMAGLSEAPGRTLRISVLAQLAQGSLSRLSHLIKRLEKQGWVRREPDPLDGRYTNAILTDAGFAKVVETAPGHVDAVRELVIDAVTPAQLRSLGEISGRILRGIHPDGDCPL</sequence>
<comment type="caution">
    <text evidence="2">The sequence shown here is derived from an EMBL/GenBank/DDBJ whole genome shotgun (WGS) entry which is preliminary data.</text>
</comment>
<gene>
    <name evidence="2" type="ORF">Aco04nite_24890</name>
</gene>
<dbReference type="EMBL" id="BOQP01000010">
    <property type="protein sequence ID" value="GIM71360.1"/>
    <property type="molecule type" value="Genomic_DNA"/>
</dbReference>
<dbReference type="Proteomes" id="UP000680865">
    <property type="component" value="Unassembled WGS sequence"/>
</dbReference>
<evidence type="ECO:0000313" key="3">
    <source>
        <dbReference type="Proteomes" id="UP000680865"/>
    </source>
</evidence>